<comment type="cofactor">
    <cofactor evidence="1">
        <name>a divalent metal cation</name>
        <dbReference type="ChEBI" id="CHEBI:60240"/>
    </cofactor>
</comment>
<gene>
    <name evidence="6" type="ORF">PAPOLLO_LOCUS26303</name>
</gene>
<evidence type="ECO:0000256" key="2">
    <source>
        <dbReference type="ARBA" id="ARBA00022723"/>
    </source>
</evidence>
<keyword evidence="7" id="KW-1185">Reference proteome</keyword>
<evidence type="ECO:0000259" key="4">
    <source>
        <dbReference type="Pfam" id="PF13359"/>
    </source>
</evidence>
<dbReference type="InterPro" id="IPR029526">
    <property type="entry name" value="PGBD"/>
</dbReference>
<feature type="domain" description="PiggyBac transposable element-derived protein" evidence="5">
    <location>
        <begin position="166"/>
        <end position="266"/>
    </location>
</feature>
<dbReference type="OrthoDB" id="118105at2759"/>
<organism evidence="6 7">
    <name type="scientific">Parnassius apollo</name>
    <name type="common">Apollo butterfly</name>
    <name type="synonym">Papilio apollo</name>
    <dbReference type="NCBI Taxonomy" id="110799"/>
    <lineage>
        <taxon>Eukaryota</taxon>
        <taxon>Metazoa</taxon>
        <taxon>Ecdysozoa</taxon>
        <taxon>Arthropoda</taxon>
        <taxon>Hexapoda</taxon>
        <taxon>Insecta</taxon>
        <taxon>Pterygota</taxon>
        <taxon>Neoptera</taxon>
        <taxon>Endopterygota</taxon>
        <taxon>Lepidoptera</taxon>
        <taxon>Glossata</taxon>
        <taxon>Ditrysia</taxon>
        <taxon>Papilionoidea</taxon>
        <taxon>Papilionidae</taxon>
        <taxon>Parnassiinae</taxon>
        <taxon>Parnassini</taxon>
        <taxon>Parnassius</taxon>
        <taxon>Parnassius</taxon>
    </lineage>
</organism>
<evidence type="ECO:0000256" key="3">
    <source>
        <dbReference type="SAM" id="MobiDB-lite"/>
    </source>
</evidence>
<feature type="domain" description="PiggyBac transposable element-derived protein" evidence="5">
    <location>
        <begin position="273"/>
        <end position="473"/>
    </location>
</feature>
<dbReference type="Proteomes" id="UP000691718">
    <property type="component" value="Unassembled WGS sequence"/>
</dbReference>
<dbReference type="InterPro" id="IPR027806">
    <property type="entry name" value="HARBI1_dom"/>
</dbReference>
<accession>A0A8S3Y9L7</accession>
<keyword evidence="2" id="KW-0479">Metal-binding</keyword>
<dbReference type="AlphaFoldDB" id="A0A8S3Y9L7"/>
<dbReference type="GO" id="GO:0046872">
    <property type="term" value="F:metal ion binding"/>
    <property type="evidence" value="ECO:0007669"/>
    <property type="project" value="UniProtKB-KW"/>
</dbReference>
<feature type="domain" description="DDE Tnp4" evidence="4">
    <location>
        <begin position="569"/>
        <end position="661"/>
    </location>
</feature>
<dbReference type="Pfam" id="PF13843">
    <property type="entry name" value="DDE_Tnp_1_7"/>
    <property type="match status" value="2"/>
</dbReference>
<dbReference type="EMBL" id="CAJQZP010001576">
    <property type="protein sequence ID" value="CAG5055404.1"/>
    <property type="molecule type" value="Genomic_DNA"/>
</dbReference>
<proteinExistence type="predicted"/>
<sequence length="701" mass="79747">MSKKVIPLEKLEDTLADLFALSDGENSENGNESDEDENEAVFSSFTSTEPEDILVGSGLNESQPTTSTVSILSSSSNMDISATHDSITGSTQPTPSNSRMSSITRPVTPVVTQADDTDNSEDSSEDNSEDDGDEEWKKVQFPHIPPTEKFDEILLRPSQFFPNRSSPRTYFNVFFNDEVLLNIVDQTNLYAAQNRQKDWDIVTLQELKAFFGILILMCIHVLPNISLYWSSDPMFRVAEIANVMTVKRFKKILANLHLNDNSQMPKRGEEGLTGYLYQFEIYTGKKDDATTEVGLGASVVRDLSKNLIDEKVENTHIAFDNFFASHELLQYLFDNIYATATVRADRTNLRKLIKNQKKKKDEPKPPPLVLAKGEYKWRVNQNVAVFVWKDTKLVYVLSTAYHPRQKTTCRRTQKDGSKSDVSCPIGILEYTKRMGGVDRFDQKRGTYSISRRSKRRWMRIFYFLVDSAITNAYIIYTQNDRVHNPMTSLHFRTVLARNLIDNFSSRKRTVAQPPNFVTKKPKGPTSRQKAIHRIPDELRLNDVGSHMPMELPKYRRNNGSISNLIPSTSGSVDELEKILQTWKDLLEGDSGYPLEPWLLTPILNAEENTPQSRYTNTHIRSRNSIERCFGVLKSRFRCLLRKMEYEPTKVGCIVNACVVLSHNVCITAERSFPDIVDEEALAPDASTADHYREIQNICAGP</sequence>
<comment type="caution">
    <text evidence="6">The sequence shown here is derived from an EMBL/GenBank/DDBJ whole genome shotgun (WGS) entry which is preliminary data.</text>
</comment>
<feature type="region of interest" description="Disordered" evidence="3">
    <location>
        <begin position="20"/>
        <end position="136"/>
    </location>
</feature>
<reference evidence="6" key="1">
    <citation type="submission" date="2021-04" db="EMBL/GenBank/DDBJ databases">
        <authorList>
            <person name="Tunstrom K."/>
        </authorList>
    </citation>
    <scope>NUCLEOTIDE SEQUENCE</scope>
</reference>
<protein>
    <submittedName>
        <fullName evidence="6">(apollo) hypothetical protein</fullName>
    </submittedName>
</protein>
<dbReference type="PANTHER" id="PTHR46599:SF3">
    <property type="entry name" value="PIGGYBAC TRANSPOSABLE ELEMENT-DERIVED PROTEIN 4"/>
    <property type="match status" value="1"/>
</dbReference>
<evidence type="ECO:0000256" key="1">
    <source>
        <dbReference type="ARBA" id="ARBA00001968"/>
    </source>
</evidence>
<evidence type="ECO:0000313" key="7">
    <source>
        <dbReference type="Proteomes" id="UP000691718"/>
    </source>
</evidence>
<dbReference type="Pfam" id="PF13359">
    <property type="entry name" value="DDE_Tnp_4"/>
    <property type="match status" value="1"/>
</dbReference>
<feature type="compositionally biased region" description="Acidic residues" evidence="3">
    <location>
        <begin position="115"/>
        <end position="134"/>
    </location>
</feature>
<feature type="compositionally biased region" description="Low complexity" evidence="3">
    <location>
        <begin position="65"/>
        <end position="81"/>
    </location>
</feature>
<evidence type="ECO:0000313" key="6">
    <source>
        <dbReference type="EMBL" id="CAG5055404.1"/>
    </source>
</evidence>
<name>A0A8S3Y9L7_PARAO</name>
<feature type="compositionally biased region" description="Polar residues" evidence="3">
    <location>
        <begin position="83"/>
        <end position="105"/>
    </location>
</feature>
<dbReference type="PANTHER" id="PTHR46599">
    <property type="entry name" value="PIGGYBAC TRANSPOSABLE ELEMENT-DERIVED PROTEIN 4"/>
    <property type="match status" value="1"/>
</dbReference>
<evidence type="ECO:0000259" key="5">
    <source>
        <dbReference type="Pfam" id="PF13843"/>
    </source>
</evidence>